<feature type="signal peptide" evidence="6">
    <location>
        <begin position="1"/>
        <end position="17"/>
    </location>
</feature>
<sequence length="735" mass="83390">MCFSFIALFAFLCFSQSAVIGIDCGSYFTKSATAQPFELPTVGLYHQSKRVTPSFLGFRAKPAFNFQLKSSIAGEETELLTPEFGERALTVMDVRPWMGSGYFSTFAGLNSKKIEEDLHINLTAARVKYNDLVALYLNYYIKSITEGQNIEEVALVFPATFTLDQRMVFENGLKTIGYTNFSSIDDAEAISYAYSLEKIAKFTKSANKVLFVDIGATTVKAYIVKFELSSKKPKATRLSYHIKHEVGGAFITHDIVDFMVKKIGLEKVTVAERQRLFTAAEKIKSQLTLLQEAQAIVENVEGRDFSFKMTREELEQLSSISNLKNSISEIISEALKISKYDEIELMGGTSRIPIIQTHLQSLVRKQIGHSMNGDEVIAMGAGYYAQYRQNQSKYQPIQLVNNYPLYSVNVIGNNQVLEVCVKGKKCKNELTLIGNTSQIQLQVITSDLQPGIITPTQIYEIKPIPSGSIHLVFEHSPTRIVLAELCDKEKCRETDLILKNGPSISEEIVKLFIDVQAREERIAKTKNEIEQFALRVLQEVEKNATVRFFSNHTQRLNIIRTAEKMKDWVRSKEAAECHNLMNFTQRLSAVKRAIGPVYVRIHENTSFYESVESIGMVMNFMSQAVEQFSAQAPALDKSMIFAFKDKVQKTSAWLEQSIRKNQQSTPWYPLPVRPKQVKEREVELNNLFKKIQNALSRAPVDPDARANRLAALEKEKEKMMQKMEKENIKNPFKEL</sequence>
<proteinExistence type="predicted"/>
<dbReference type="VEuPathDB" id="TrichDB:TRFO_26971"/>
<accession>A0A1J4K6F3</accession>
<dbReference type="AlphaFoldDB" id="A0A1J4K6F3"/>
<keyword evidence="2 6" id="KW-0732">Signal</keyword>
<dbReference type="InterPro" id="IPR043129">
    <property type="entry name" value="ATPase_NBD"/>
</dbReference>
<dbReference type="GO" id="GO:0005788">
    <property type="term" value="C:endoplasmic reticulum lumen"/>
    <property type="evidence" value="ECO:0007669"/>
    <property type="project" value="UniProtKB-SubCell"/>
</dbReference>
<dbReference type="RefSeq" id="XP_068358422.1">
    <property type="nucleotide sequence ID" value="XM_068505268.1"/>
</dbReference>
<evidence type="ECO:0008006" key="9">
    <source>
        <dbReference type="Google" id="ProtNLM"/>
    </source>
</evidence>
<dbReference type="GO" id="GO:0140662">
    <property type="term" value="F:ATP-dependent protein folding chaperone"/>
    <property type="evidence" value="ECO:0007669"/>
    <property type="project" value="InterPro"/>
</dbReference>
<dbReference type="Pfam" id="PF00012">
    <property type="entry name" value="HSP70"/>
    <property type="match status" value="1"/>
</dbReference>
<comment type="subcellular location">
    <subcellularLocation>
        <location evidence="1">Endoplasmic reticulum lumen</location>
    </subcellularLocation>
</comment>
<evidence type="ECO:0000256" key="3">
    <source>
        <dbReference type="ARBA" id="ARBA00022741"/>
    </source>
</evidence>
<gene>
    <name evidence="7" type="ORF">TRFO_26971</name>
</gene>
<evidence type="ECO:0000256" key="6">
    <source>
        <dbReference type="SAM" id="SignalP"/>
    </source>
</evidence>
<dbReference type="GO" id="GO:0005524">
    <property type="term" value="F:ATP binding"/>
    <property type="evidence" value="ECO:0007669"/>
    <property type="project" value="UniProtKB-KW"/>
</dbReference>
<dbReference type="Gene3D" id="3.30.30.30">
    <property type="match status" value="1"/>
</dbReference>
<dbReference type="PANTHER" id="PTHR45639">
    <property type="entry name" value="HSC70CB, ISOFORM G-RELATED"/>
    <property type="match status" value="1"/>
</dbReference>
<name>A0A1J4K6F3_9EUKA</name>
<keyword evidence="4" id="KW-0067">ATP-binding</keyword>
<evidence type="ECO:0000256" key="5">
    <source>
        <dbReference type="ARBA" id="ARBA00023186"/>
    </source>
</evidence>
<organism evidence="7 8">
    <name type="scientific">Tritrichomonas foetus</name>
    <dbReference type="NCBI Taxonomy" id="1144522"/>
    <lineage>
        <taxon>Eukaryota</taxon>
        <taxon>Metamonada</taxon>
        <taxon>Parabasalia</taxon>
        <taxon>Tritrichomonadida</taxon>
        <taxon>Tritrichomonadidae</taxon>
        <taxon>Tritrichomonas</taxon>
    </lineage>
</organism>
<keyword evidence="5" id="KW-0143">Chaperone</keyword>
<dbReference type="Proteomes" id="UP000179807">
    <property type="component" value="Unassembled WGS sequence"/>
</dbReference>
<evidence type="ECO:0000313" key="7">
    <source>
        <dbReference type="EMBL" id="OHT05286.1"/>
    </source>
</evidence>
<reference evidence="7" key="1">
    <citation type="submission" date="2016-10" db="EMBL/GenBank/DDBJ databases">
        <authorList>
            <person name="Benchimol M."/>
            <person name="Almeida L.G."/>
            <person name="Vasconcelos A.T."/>
            <person name="Perreira-Neves A."/>
            <person name="Rosa I.A."/>
            <person name="Tasca T."/>
            <person name="Bogo M.R."/>
            <person name="de Souza W."/>
        </authorList>
    </citation>
    <scope>NUCLEOTIDE SEQUENCE [LARGE SCALE GENOMIC DNA]</scope>
    <source>
        <strain evidence="7">K</strain>
    </source>
</reference>
<dbReference type="GO" id="GO:0030968">
    <property type="term" value="P:endoplasmic reticulum unfolded protein response"/>
    <property type="evidence" value="ECO:0007669"/>
    <property type="project" value="TreeGrafter"/>
</dbReference>
<keyword evidence="8" id="KW-1185">Reference proteome</keyword>
<dbReference type="InterPro" id="IPR013126">
    <property type="entry name" value="Hsp_70_fam"/>
</dbReference>
<dbReference type="SUPFAM" id="SSF53067">
    <property type="entry name" value="Actin-like ATPase domain"/>
    <property type="match status" value="2"/>
</dbReference>
<dbReference type="EMBL" id="MLAK01000762">
    <property type="protein sequence ID" value="OHT05286.1"/>
    <property type="molecule type" value="Genomic_DNA"/>
</dbReference>
<dbReference type="OrthoDB" id="10262720at2759"/>
<dbReference type="InterPro" id="IPR018181">
    <property type="entry name" value="Heat_shock_70_CS"/>
</dbReference>
<evidence type="ECO:0000256" key="4">
    <source>
        <dbReference type="ARBA" id="ARBA00022840"/>
    </source>
</evidence>
<protein>
    <recommendedName>
        <fullName evidence="9">DnaK protein</fullName>
    </recommendedName>
</protein>
<evidence type="ECO:0000256" key="2">
    <source>
        <dbReference type="ARBA" id="ARBA00022729"/>
    </source>
</evidence>
<comment type="caution">
    <text evidence="7">The sequence shown here is derived from an EMBL/GenBank/DDBJ whole genome shotgun (WGS) entry which is preliminary data.</text>
</comment>
<keyword evidence="3" id="KW-0547">Nucleotide-binding</keyword>
<dbReference type="Gene3D" id="3.90.640.10">
    <property type="entry name" value="Actin, Chain A, domain 4"/>
    <property type="match status" value="1"/>
</dbReference>
<dbReference type="Gene3D" id="3.30.420.40">
    <property type="match status" value="2"/>
</dbReference>
<dbReference type="PROSITE" id="PS01036">
    <property type="entry name" value="HSP70_3"/>
    <property type="match status" value="1"/>
</dbReference>
<dbReference type="GeneID" id="94839972"/>
<evidence type="ECO:0000256" key="1">
    <source>
        <dbReference type="ARBA" id="ARBA00004319"/>
    </source>
</evidence>
<dbReference type="PANTHER" id="PTHR45639:SF3">
    <property type="entry name" value="HYPOXIA UP-REGULATED PROTEIN 1"/>
    <property type="match status" value="1"/>
</dbReference>
<dbReference type="PRINTS" id="PR00301">
    <property type="entry name" value="HEATSHOCK70"/>
</dbReference>
<evidence type="ECO:0000313" key="8">
    <source>
        <dbReference type="Proteomes" id="UP000179807"/>
    </source>
</evidence>
<dbReference type="GO" id="GO:0034663">
    <property type="term" value="C:endoplasmic reticulum chaperone complex"/>
    <property type="evidence" value="ECO:0007669"/>
    <property type="project" value="TreeGrafter"/>
</dbReference>
<feature type="chain" id="PRO_5012859691" description="DnaK protein" evidence="6">
    <location>
        <begin position="18"/>
        <end position="735"/>
    </location>
</feature>